<comment type="caution">
    <text evidence="6">The sequence shown here is derived from an EMBL/GenBank/DDBJ whole genome shotgun (WGS) entry which is preliminary data.</text>
</comment>
<dbReference type="CDD" id="cd08422">
    <property type="entry name" value="PBP2_CrgA_like"/>
    <property type="match status" value="1"/>
</dbReference>
<dbReference type="EMBL" id="QJTE01000001">
    <property type="protein sequence ID" value="PYE86253.1"/>
    <property type="molecule type" value="Genomic_DNA"/>
</dbReference>
<dbReference type="GO" id="GO:0003700">
    <property type="term" value="F:DNA-binding transcription factor activity"/>
    <property type="evidence" value="ECO:0007669"/>
    <property type="project" value="InterPro"/>
</dbReference>
<dbReference type="AlphaFoldDB" id="A0A318SXT7"/>
<evidence type="ECO:0000256" key="4">
    <source>
        <dbReference type="ARBA" id="ARBA00023163"/>
    </source>
</evidence>
<evidence type="ECO:0000313" key="6">
    <source>
        <dbReference type="EMBL" id="PYE86253.1"/>
    </source>
</evidence>
<dbReference type="PANTHER" id="PTHR30537:SF5">
    <property type="entry name" value="HTH-TYPE TRANSCRIPTIONAL ACTIVATOR TTDR-RELATED"/>
    <property type="match status" value="1"/>
</dbReference>
<dbReference type="Gene3D" id="3.40.190.290">
    <property type="match status" value="1"/>
</dbReference>
<evidence type="ECO:0000256" key="2">
    <source>
        <dbReference type="ARBA" id="ARBA00023015"/>
    </source>
</evidence>
<dbReference type="InterPro" id="IPR036390">
    <property type="entry name" value="WH_DNA-bd_sf"/>
</dbReference>
<evidence type="ECO:0000256" key="1">
    <source>
        <dbReference type="ARBA" id="ARBA00009437"/>
    </source>
</evidence>
<dbReference type="GO" id="GO:0006351">
    <property type="term" value="P:DNA-templated transcription"/>
    <property type="evidence" value="ECO:0007669"/>
    <property type="project" value="TreeGrafter"/>
</dbReference>
<accession>A0A318SXT7</accession>
<dbReference type="PROSITE" id="PS50931">
    <property type="entry name" value="HTH_LYSR"/>
    <property type="match status" value="1"/>
</dbReference>
<dbReference type="OrthoDB" id="9812435at2"/>
<dbReference type="SUPFAM" id="SSF53850">
    <property type="entry name" value="Periplasmic binding protein-like II"/>
    <property type="match status" value="1"/>
</dbReference>
<evidence type="ECO:0000313" key="7">
    <source>
        <dbReference type="Proteomes" id="UP000248311"/>
    </source>
</evidence>
<feature type="domain" description="HTH lysR-type" evidence="5">
    <location>
        <begin position="1"/>
        <end position="58"/>
    </location>
</feature>
<reference evidence="6 7" key="1">
    <citation type="submission" date="2018-06" db="EMBL/GenBank/DDBJ databases">
        <title>Genomic Encyclopedia of Type Strains, Phase III (KMG-III): the genomes of soil and plant-associated and newly described type strains.</title>
        <authorList>
            <person name="Whitman W."/>
        </authorList>
    </citation>
    <scope>NUCLEOTIDE SEQUENCE [LARGE SCALE GENOMIC DNA]</scope>
    <source>
        <strain evidence="6 7">CECT 9025</strain>
    </source>
</reference>
<dbReference type="InterPro" id="IPR005119">
    <property type="entry name" value="LysR_subst-bd"/>
</dbReference>
<evidence type="ECO:0000256" key="3">
    <source>
        <dbReference type="ARBA" id="ARBA00023125"/>
    </source>
</evidence>
<keyword evidence="3 6" id="KW-0238">DNA-binding</keyword>
<evidence type="ECO:0000259" key="5">
    <source>
        <dbReference type="PROSITE" id="PS50931"/>
    </source>
</evidence>
<organism evidence="6 7">
    <name type="scientific">Pseudoroseicyclus aestuarii</name>
    <dbReference type="NCBI Taxonomy" id="1795041"/>
    <lineage>
        <taxon>Bacteria</taxon>
        <taxon>Pseudomonadati</taxon>
        <taxon>Pseudomonadota</taxon>
        <taxon>Alphaproteobacteria</taxon>
        <taxon>Rhodobacterales</taxon>
        <taxon>Paracoccaceae</taxon>
        <taxon>Pseudoroseicyclus</taxon>
    </lineage>
</organism>
<dbReference type="InterPro" id="IPR058163">
    <property type="entry name" value="LysR-type_TF_proteobact-type"/>
</dbReference>
<gene>
    <name evidence="6" type="ORF">DFP88_101932</name>
</gene>
<dbReference type="InterPro" id="IPR000847">
    <property type="entry name" value="LysR_HTH_N"/>
</dbReference>
<sequence length="286" mass="31143">MDLIALQDFVLVAQHGGIGAASRASGRSKATLSRHLAGLEDDLGVRLVERGANNLRLTEEGRALSARSHELLLELTDLRDAIQGRRDEPQGLLRISAPLLFCHMHLATLAVAFRARYPGLVLEVQADDRRVDLVDEGFDVVIRVNPPDTLGLVGRCFMEDRLTLVATPAVARRATEKVPAVILTSHKTQEHWTVQTDAGVSQVAGSVVLKLPSYILVRTAVLEDAGAAALPHSIVENDLRSGKLLSMGTLEGHATQIWVLHTARRLTSPKVRAFVDFVSGRFRTPV</sequence>
<dbReference type="Pfam" id="PF00126">
    <property type="entry name" value="HTH_1"/>
    <property type="match status" value="1"/>
</dbReference>
<dbReference type="SUPFAM" id="SSF46785">
    <property type="entry name" value="Winged helix' DNA-binding domain"/>
    <property type="match status" value="1"/>
</dbReference>
<name>A0A318SXT7_9RHOB</name>
<comment type="similarity">
    <text evidence="1">Belongs to the LysR transcriptional regulatory family.</text>
</comment>
<dbReference type="Pfam" id="PF03466">
    <property type="entry name" value="LysR_substrate"/>
    <property type="match status" value="1"/>
</dbReference>
<dbReference type="Gene3D" id="1.10.10.10">
    <property type="entry name" value="Winged helix-like DNA-binding domain superfamily/Winged helix DNA-binding domain"/>
    <property type="match status" value="1"/>
</dbReference>
<protein>
    <submittedName>
        <fullName evidence="6">DNA-binding transcriptional LysR family regulator</fullName>
    </submittedName>
</protein>
<dbReference type="Proteomes" id="UP000248311">
    <property type="component" value="Unassembled WGS sequence"/>
</dbReference>
<dbReference type="GO" id="GO:0043565">
    <property type="term" value="F:sequence-specific DNA binding"/>
    <property type="evidence" value="ECO:0007669"/>
    <property type="project" value="TreeGrafter"/>
</dbReference>
<keyword evidence="7" id="KW-1185">Reference proteome</keyword>
<dbReference type="InterPro" id="IPR036388">
    <property type="entry name" value="WH-like_DNA-bd_sf"/>
</dbReference>
<proteinExistence type="inferred from homology"/>
<dbReference type="RefSeq" id="WP_110813234.1">
    <property type="nucleotide sequence ID" value="NZ_QJTE01000001.1"/>
</dbReference>
<keyword evidence="4" id="KW-0804">Transcription</keyword>
<dbReference type="PANTHER" id="PTHR30537">
    <property type="entry name" value="HTH-TYPE TRANSCRIPTIONAL REGULATOR"/>
    <property type="match status" value="1"/>
</dbReference>
<keyword evidence="2" id="KW-0805">Transcription regulation</keyword>